<accession>A0A1Q3DUL4</accession>
<dbReference type="EMBL" id="BDGU01000002">
    <property type="protein sequence ID" value="GAV98681.1"/>
    <property type="molecule type" value="Genomic_DNA"/>
</dbReference>
<evidence type="ECO:0000313" key="1">
    <source>
        <dbReference type="EMBL" id="GAV98681.1"/>
    </source>
</evidence>
<reference evidence="1 2" key="2">
    <citation type="submission" date="2017-02" db="EMBL/GenBank/DDBJ databases">
        <title>A genome survey and senescence transcriptome analysis in Lentinula edodes.</title>
        <authorList>
            <person name="Sakamoto Y."/>
            <person name="Nakade K."/>
            <person name="Sato S."/>
            <person name="Yoshida Y."/>
            <person name="Miyazaki K."/>
            <person name="Natsume S."/>
            <person name="Konno N."/>
        </authorList>
    </citation>
    <scope>NUCLEOTIDE SEQUENCE [LARGE SCALE GENOMIC DNA]</scope>
    <source>
        <strain evidence="1 2">NBRC 111202</strain>
    </source>
</reference>
<protein>
    <submittedName>
        <fullName evidence="1">Uncharacterized protein</fullName>
    </submittedName>
</protein>
<keyword evidence="2" id="KW-1185">Reference proteome</keyword>
<organism evidence="1 2">
    <name type="scientific">Lentinula edodes</name>
    <name type="common">Shiitake mushroom</name>
    <name type="synonym">Lentinus edodes</name>
    <dbReference type="NCBI Taxonomy" id="5353"/>
    <lineage>
        <taxon>Eukaryota</taxon>
        <taxon>Fungi</taxon>
        <taxon>Dikarya</taxon>
        <taxon>Basidiomycota</taxon>
        <taxon>Agaricomycotina</taxon>
        <taxon>Agaricomycetes</taxon>
        <taxon>Agaricomycetidae</taxon>
        <taxon>Agaricales</taxon>
        <taxon>Marasmiineae</taxon>
        <taxon>Omphalotaceae</taxon>
        <taxon>Lentinula</taxon>
    </lineage>
</organism>
<dbReference type="Proteomes" id="UP000188533">
    <property type="component" value="Unassembled WGS sequence"/>
</dbReference>
<comment type="caution">
    <text evidence="1">The sequence shown here is derived from an EMBL/GenBank/DDBJ whole genome shotgun (WGS) entry which is preliminary data.</text>
</comment>
<evidence type="ECO:0000313" key="2">
    <source>
        <dbReference type="Proteomes" id="UP000188533"/>
    </source>
</evidence>
<dbReference type="AlphaFoldDB" id="A0A1Q3DUL4"/>
<proteinExistence type="predicted"/>
<gene>
    <name evidence="1" type="ORF">LENED_000074</name>
</gene>
<name>A0A1Q3DUL4_LENED</name>
<reference evidence="1 2" key="1">
    <citation type="submission" date="2016-08" db="EMBL/GenBank/DDBJ databases">
        <authorList>
            <consortium name="Lentinula edodes genome sequencing consortium"/>
            <person name="Sakamoto Y."/>
            <person name="Nakade K."/>
            <person name="Sato S."/>
            <person name="Yoshida Y."/>
            <person name="Miyazaki K."/>
            <person name="Natsume S."/>
            <person name="Konno N."/>
        </authorList>
    </citation>
    <scope>NUCLEOTIDE SEQUENCE [LARGE SCALE GENOMIC DNA]</scope>
    <source>
        <strain evidence="1 2">NBRC 111202</strain>
    </source>
</reference>
<sequence>MLIQVFLREYTTRTLLVSVFLELFINRNWHTHPFCLTHDQENPGNSIGETGRRYFVFYPLYSTSFGN</sequence>